<proteinExistence type="evidence at transcript level"/>
<dbReference type="SUPFAM" id="SSF48371">
    <property type="entry name" value="ARM repeat"/>
    <property type="match status" value="1"/>
</dbReference>
<sequence length="529" mass="58342">MTESSALYEWLIHSVNKMQMTEVDSVAQWLEDLRLTTDTECMCVLQGKSLAKDSTDVVFNASKTNKDYIDSIRGRAHVISAEFSKLYRKLEKERWKHVKSSALRLTCQIRSLLHECNASIPNPKADFTKLQQKVMESSAKLAQHVELHLDMNGHRPMQEPVLQLLTHLGQAFSTLVDKTLSILVKRIILSLKDCGNVYTINTILNSLVTLGLEGEHMCYLISKEGGVGVLFNICRNRSLQQAHGAALRAVATVCCVPESIAELEKVGGVECLSDILSEEKQAECVRCEAAGVIAQITSPCLDYYQHMTGFIEHMDDLVKSLTGLCMDATNHEVFLLGAAALANMTFMDSMACEFLGSYGTARVLIEACHLEKASTLFAKDQVATILANMSAIEQCCIDISEQHGVALLVQFLMEEVPSGNNKGNYEAEAAACERVQQKAAIALTRLARDPDNAQHVVELQGIPRLAELCRDPASRNHSDAVLVACLAALRKISAACGHSDFDKQDIQQLITPKLTDSYHMCSNMDESFV</sequence>
<dbReference type="GO" id="GO:0008093">
    <property type="term" value="F:cytoskeletal anchor activity"/>
    <property type="evidence" value="ECO:0007669"/>
    <property type="project" value="TreeGrafter"/>
</dbReference>
<dbReference type="Pfam" id="PF19427">
    <property type="entry name" value="Insc_C"/>
    <property type="match status" value="1"/>
</dbReference>
<dbReference type="Gene3D" id="1.25.10.10">
    <property type="entry name" value="Leucine-rich Repeat Variant"/>
    <property type="match status" value="1"/>
</dbReference>
<evidence type="ECO:0000259" key="2">
    <source>
        <dbReference type="Pfam" id="PF19427"/>
    </source>
</evidence>
<accession>A0A2H5BFA9</accession>
<dbReference type="PANTHER" id="PTHR21386">
    <property type="entry name" value="INSCUTEABLE"/>
    <property type="match status" value="1"/>
</dbReference>
<feature type="domain" description="Protein inscuteable homologue LGN-binding" evidence="1">
    <location>
        <begin position="22"/>
        <end position="52"/>
    </location>
</feature>
<dbReference type="InterPro" id="IPR045789">
    <property type="entry name" value="Insc_C"/>
</dbReference>
<dbReference type="InterPro" id="IPR016024">
    <property type="entry name" value="ARM-type_fold"/>
</dbReference>
<reference evidence="3" key="1">
    <citation type="journal article" date="2017" name="BMC Dev. Biol.">
        <title>The asymmetric cell division machinery in the spiral-cleaving egg and embryo of the marine annelid Platynereis dumerilii.</title>
        <authorList>
            <person name="Nakama A.B."/>
            <person name="Chou H.C."/>
            <person name="Schneider S.Q."/>
        </authorList>
    </citation>
    <scope>NUCLEOTIDE SEQUENCE</scope>
</reference>
<dbReference type="InterPro" id="IPR039921">
    <property type="entry name" value="Inscuteable"/>
</dbReference>
<dbReference type="EMBL" id="MG197666">
    <property type="protein sequence ID" value="AUG84416.1"/>
    <property type="molecule type" value="mRNA"/>
</dbReference>
<dbReference type="CDD" id="cd21966">
    <property type="entry name" value="INSC_LBD"/>
    <property type="match status" value="1"/>
</dbReference>
<dbReference type="GO" id="GO:0009786">
    <property type="term" value="P:regulation of asymmetric cell division"/>
    <property type="evidence" value="ECO:0007669"/>
    <property type="project" value="TreeGrafter"/>
</dbReference>
<dbReference type="Gene3D" id="6.20.200.10">
    <property type="entry name" value="Inscuteable LGN-binding domain"/>
    <property type="match status" value="1"/>
</dbReference>
<dbReference type="SMART" id="SM00185">
    <property type="entry name" value="ARM"/>
    <property type="match status" value="3"/>
</dbReference>
<name>A0A2H5BFA9_PLADU</name>
<dbReference type="GO" id="GO:0000132">
    <property type="term" value="P:establishment of mitotic spindle orientation"/>
    <property type="evidence" value="ECO:0007669"/>
    <property type="project" value="TreeGrafter"/>
</dbReference>
<dbReference type="GO" id="GO:0008356">
    <property type="term" value="P:asymmetric cell division"/>
    <property type="evidence" value="ECO:0007669"/>
    <property type="project" value="InterPro"/>
</dbReference>
<dbReference type="PANTHER" id="PTHR21386:SF0">
    <property type="entry name" value="PROTEIN INSCUTEABLE HOMOLOG"/>
    <property type="match status" value="1"/>
</dbReference>
<evidence type="ECO:0000259" key="1">
    <source>
        <dbReference type="Pfam" id="PF16748"/>
    </source>
</evidence>
<dbReference type="InterPro" id="IPR000225">
    <property type="entry name" value="Armadillo"/>
</dbReference>
<dbReference type="InterPro" id="IPR038205">
    <property type="entry name" value="INSC_LBD_sf"/>
</dbReference>
<dbReference type="GO" id="GO:0045176">
    <property type="term" value="P:apical protein localization"/>
    <property type="evidence" value="ECO:0007669"/>
    <property type="project" value="TreeGrafter"/>
</dbReference>
<evidence type="ECO:0000313" key="3">
    <source>
        <dbReference type="EMBL" id="AUG84416.1"/>
    </source>
</evidence>
<feature type="domain" description="Protein inscuteable homologue C-terminal" evidence="2">
    <location>
        <begin position="75"/>
        <end position="529"/>
    </location>
</feature>
<dbReference type="InterPro" id="IPR031938">
    <property type="entry name" value="INSC_LBD"/>
</dbReference>
<protein>
    <submittedName>
        <fullName evidence="3">Insc</fullName>
    </submittedName>
</protein>
<dbReference type="AlphaFoldDB" id="A0A2H5BFA9"/>
<dbReference type="GO" id="GO:0045179">
    <property type="term" value="C:apical cortex"/>
    <property type="evidence" value="ECO:0007669"/>
    <property type="project" value="TreeGrafter"/>
</dbReference>
<dbReference type="InterPro" id="IPR011989">
    <property type="entry name" value="ARM-like"/>
</dbReference>
<dbReference type="Pfam" id="PF16748">
    <property type="entry name" value="INSC_LBD"/>
    <property type="match status" value="1"/>
</dbReference>
<organism evidence="3">
    <name type="scientific">Platynereis dumerilii</name>
    <name type="common">Dumeril's clam worm</name>
    <dbReference type="NCBI Taxonomy" id="6359"/>
    <lineage>
        <taxon>Eukaryota</taxon>
        <taxon>Metazoa</taxon>
        <taxon>Spiralia</taxon>
        <taxon>Lophotrochozoa</taxon>
        <taxon>Annelida</taxon>
        <taxon>Polychaeta</taxon>
        <taxon>Errantia</taxon>
        <taxon>Phyllodocida</taxon>
        <taxon>Nereididae</taxon>
        <taxon>Platynereis</taxon>
    </lineage>
</organism>